<dbReference type="PANTHER" id="PTHR46366:SF1">
    <property type="entry name" value="PDZ DOMAIN-CONTAINING PROTEIN C1685.05"/>
    <property type="match status" value="1"/>
</dbReference>
<evidence type="ECO:0000259" key="1">
    <source>
        <dbReference type="PROSITE" id="PS50106"/>
    </source>
</evidence>
<proteinExistence type="predicted"/>
<dbReference type="CDD" id="cd06786">
    <property type="entry name" value="cpPDZ1_ScNma111-like"/>
    <property type="match status" value="1"/>
</dbReference>
<evidence type="ECO:0000313" key="2">
    <source>
        <dbReference type="EMBL" id="THG03306.1"/>
    </source>
</evidence>
<evidence type="ECO:0000313" key="3">
    <source>
        <dbReference type="Proteomes" id="UP000306102"/>
    </source>
</evidence>
<protein>
    <recommendedName>
        <fullName evidence="1">PDZ domain-containing protein</fullName>
    </recommendedName>
</protein>
<name>A0A4S4DMG4_CAMSN</name>
<dbReference type="SMART" id="SM00228">
    <property type="entry name" value="PDZ"/>
    <property type="match status" value="1"/>
</dbReference>
<accession>A0A4S4DMG4</accession>
<gene>
    <name evidence="2" type="ORF">TEA_023237</name>
</gene>
<dbReference type="InterPro" id="IPR041489">
    <property type="entry name" value="PDZ_6"/>
</dbReference>
<feature type="domain" description="PDZ" evidence="1">
    <location>
        <begin position="92"/>
        <end position="181"/>
    </location>
</feature>
<dbReference type="InterPro" id="IPR001478">
    <property type="entry name" value="PDZ"/>
</dbReference>
<dbReference type="PANTHER" id="PTHR46366">
    <property type="entry name" value="PRO-APOPTOTIC SERINE PROTEASE NMA111"/>
    <property type="match status" value="1"/>
</dbReference>
<dbReference type="InterPro" id="IPR036034">
    <property type="entry name" value="PDZ_sf"/>
</dbReference>
<comment type="caution">
    <text evidence="2">The sequence shown here is derived from an EMBL/GenBank/DDBJ whole genome shotgun (WGS) entry which is preliminary data.</text>
</comment>
<dbReference type="Proteomes" id="UP000306102">
    <property type="component" value="Unassembled WGS sequence"/>
</dbReference>
<dbReference type="Gene3D" id="2.30.42.10">
    <property type="match status" value="1"/>
</dbReference>
<dbReference type="Pfam" id="PF17820">
    <property type="entry name" value="PDZ_6"/>
    <property type="match status" value="1"/>
</dbReference>
<organism evidence="2 3">
    <name type="scientific">Camellia sinensis var. sinensis</name>
    <name type="common">China tea</name>
    <dbReference type="NCBI Taxonomy" id="542762"/>
    <lineage>
        <taxon>Eukaryota</taxon>
        <taxon>Viridiplantae</taxon>
        <taxon>Streptophyta</taxon>
        <taxon>Embryophyta</taxon>
        <taxon>Tracheophyta</taxon>
        <taxon>Spermatophyta</taxon>
        <taxon>Magnoliopsida</taxon>
        <taxon>eudicotyledons</taxon>
        <taxon>Gunneridae</taxon>
        <taxon>Pentapetalae</taxon>
        <taxon>asterids</taxon>
        <taxon>Ericales</taxon>
        <taxon>Theaceae</taxon>
        <taxon>Camellia</taxon>
    </lineage>
</organism>
<keyword evidence="3" id="KW-1185">Reference proteome</keyword>
<dbReference type="SUPFAM" id="SSF50156">
    <property type="entry name" value="PDZ domain-like"/>
    <property type="match status" value="1"/>
</dbReference>
<dbReference type="PROSITE" id="PS50106">
    <property type="entry name" value="PDZ"/>
    <property type="match status" value="1"/>
</dbReference>
<reference evidence="2 3" key="1">
    <citation type="journal article" date="2018" name="Proc. Natl. Acad. Sci. U.S.A.">
        <title>Draft genome sequence of Camellia sinensis var. sinensis provides insights into the evolution of the tea genome and tea quality.</title>
        <authorList>
            <person name="Wei C."/>
            <person name="Yang H."/>
            <person name="Wang S."/>
            <person name="Zhao J."/>
            <person name="Liu C."/>
            <person name="Gao L."/>
            <person name="Xia E."/>
            <person name="Lu Y."/>
            <person name="Tai Y."/>
            <person name="She G."/>
            <person name="Sun J."/>
            <person name="Cao H."/>
            <person name="Tong W."/>
            <person name="Gao Q."/>
            <person name="Li Y."/>
            <person name="Deng W."/>
            <person name="Jiang X."/>
            <person name="Wang W."/>
            <person name="Chen Q."/>
            <person name="Zhang S."/>
            <person name="Li H."/>
            <person name="Wu J."/>
            <person name="Wang P."/>
            <person name="Li P."/>
            <person name="Shi C."/>
            <person name="Zheng F."/>
            <person name="Jian J."/>
            <person name="Huang B."/>
            <person name="Shan D."/>
            <person name="Shi M."/>
            <person name="Fang C."/>
            <person name="Yue Y."/>
            <person name="Li F."/>
            <person name="Li D."/>
            <person name="Wei S."/>
            <person name="Han B."/>
            <person name="Jiang C."/>
            <person name="Yin Y."/>
            <person name="Xia T."/>
            <person name="Zhang Z."/>
            <person name="Bennetzen J.L."/>
            <person name="Zhao S."/>
            <person name="Wan X."/>
        </authorList>
    </citation>
    <scope>NUCLEOTIDE SEQUENCE [LARGE SCALE GENOMIC DNA]</scope>
    <source>
        <strain evidence="3">cv. Shuchazao</strain>
        <tissue evidence="2">Leaf</tissue>
    </source>
</reference>
<dbReference type="AlphaFoldDB" id="A0A4S4DMG4"/>
<dbReference type="STRING" id="542762.A0A4S4DMG4"/>
<dbReference type="EMBL" id="SDRB02010989">
    <property type="protein sequence ID" value="THG03306.1"/>
    <property type="molecule type" value="Genomic_DNA"/>
</dbReference>
<sequence length="204" mass="22652">MTRPAHPKLSLSPVATVGAECSKFSCTLLQSLIQLQQSEMYDQWRGSEGLRCHRRRQRSWFIFCEPLAGVDGGFNWLRSGGRPRRGCRPPVKRKILRFDETRRLGLRSETEQIVRHASLSGETGMLVVDTVVPGGPAHNLLEPGDVLVRINGDVTTQFLKMETLLDDSVDQKITLLIERGGTPLTVDLVSAIIVSIDVISCCGR</sequence>